<reference evidence="1 2" key="1">
    <citation type="submission" date="2019-08" db="EMBL/GenBank/DDBJ databases">
        <authorList>
            <person name="Vazquez-Campos X."/>
        </authorList>
    </citation>
    <scope>NUCLEOTIDE SEQUENCE [LARGE SCALE GENOMIC DNA]</scope>
    <source>
        <strain evidence="1">LFW-283_2</strain>
    </source>
</reference>
<evidence type="ECO:0000313" key="1">
    <source>
        <dbReference type="EMBL" id="VVC03282.1"/>
    </source>
</evidence>
<comment type="caution">
    <text evidence="1">The sequence shown here is derived from an EMBL/GenBank/DDBJ whole genome shotgun (WGS) entry which is preliminary data.</text>
</comment>
<name>A0A5E4LTC3_9ARCH</name>
<dbReference type="Proteomes" id="UP000789941">
    <property type="component" value="Unassembled WGS sequence"/>
</dbReference>
<gene>
    <name evidence="1" type="ORF">LFW2832_00270</name>
</gene>
<protein>
    <submittedName>
        <fullName evidence="1">Uncharacterized protein</fullName>
    </submittedName>
</protein>
<sequence length="775" mass="89763">MSRRHFQVFRNRPALARPRSVRQETEEDRARDELARFFYTINPPLGGKRLEKLPREDAERLIRTPDSFRRITQSCSDAHMEELEPLKPWIQGMLRDKIEMKDAVRGETDRPMDSATIWTEHAGEIERVRAIAKRQLADVDATIAEVRQCSAKLAELMALLPTLVCSDNEEVAQRNKQLGEVLKQTDQLIARVSRIEQTIRPIELERIDINEKAKAVDESRSELIRMVREINSAVEEFNKKVTQQFRMLKCKGCILKKFVKAYYDHWQTVRWLRLLLSNDFPNLSKETKTTTKALGKEIDDKLKELEERRKVHQFNGAVHAMYAANRERIRSVNDCIKDVNRMVLEVARATEDLRRCMERVPSCETPNFTEVEGDLRHPETLIKLLEQSRTIRKFYLQRLTAMREVLGGMERSLDQMRERCQGIVSRCETTERFLGVHSVDKEMRGVTGRSISIDEAIVSLSNGAHLRELIERRMPYPEELVDLAKLLAIYGKKPGPLAKALNEFEELDRELTSPTDEVTVQNGLKRLRRNAVYEFLLSGTLEIFERALISDTDDEIARAVVNIYLARRDCETDIETELHRRAWADLLRSGKREKIVMDGVIITREELVRSFTPRLNRFLETLSLLIRENDQYLMDHAAKHAGFRVDRPVPVDREEIELWRMVRRGDGPLSAAALRIKHGNNDDIRTHYARVARRTAIHSAPLLAGFGYPFITPGVKPVLLFAHDLTDDGLEHHLMYTSFGLDNMRWRTTFITSKDEFEQKGKISLITPIPKTTLL</sequence>
<accession>A0A5E4LTC3</accession>
<dbReference type="AlphaFoldDB" id="A0A5E4LTC3"/>
<evidence type="ECO:0000313" key="2">
    <source>
        <dbReference type="Proteomes" id="UP000789941"/>
    </source>
</evidence>
<dbReference type="EMBL" id="CABMJJ010000007">
    <property type="protein sequence ID" value="VVC03282.1"/>
    <property type="molecule type" value="Genomic_DNA"/>
</dbReference>
<organism evidence="1 2">
    <name type="scientific">Candidatus Bilamarchaeum dharawalense</name>
    <dbReference type="NCBI Taxonomy" id="2885759"/>
    <lineage>
        <taxon>Archaea</taxon>
        <taxon>Candidatus Micrarchaeota</taxon>
        <taxon>Candidatus Micrarchaeia</taxon>
        <taxon>Candidatus Anstonellales</taxon>
        <taxon>Candidatus Bilamarchaeaceae</taxon>
        <taxon>Candidatus Bilamarchaeum</taxon>
    </lineage>
</organism>
<proteinExistence type="predicted"/>